<dbReference type="Proteomes" id="UP001221757">
    <property type="component" value="Unassembled WGS sequence"/>
</dbReference>
<comment type="caution">
    <text evidence="1">The sequence shown here is derived from an EMBL/GenBank/DDBJ whole genome shotgun (WGS) entry which is preliminary data.</text>
</comment>
<protein>
    <submittedName>
        <fullName evidence="1">Uncharacterized protein</fullName>
    </submittedName>
</protein>
<dbReference type="AlphaFoldDB" id="A0AAD7CRG6"/>
<dbReference type="EMBL" id="JARKIE010000261">
    <property type="protein sequence ID" value="KAJ7660471.1"/>
    <property type="molecule type" value="Genomic_DNA"/>
</dbReference>
<evidence type="ECO:0000313" key="2">
    <source>
        <dbReference type="Proteomes" id="UP001221757"/>
    </source>
</evidence>
<proteinExistence type="predicted"/>
<organism evidence="1 2">
    <name type="scientific">Mycena rosella</name>
    <name type="common">Pink bonnet</name>
    <name type="synonym">Agaricus rosellus</name>
    <dbReference type="NCBI Taxonomy" id="1033263"/>
    <lineage>
        <taxon>Eukaryota</taxon>
        <taxon>Fungi</taxon>
        <taxon>Dikarya</taxon>
        <taxon>Basidiomycota</taxon>
        <taxon>Agaricomycotina</taxon>
        <taxon>Agaricomycetes</taxon>
        <taxon>Agaricomycetidae</taxon>
        <taxon>Agaricales</taxon>
        <taxon>Marasmiineae</taxon>
        <taxon>Mycenaceae</taxon>
        <taxon>Mycena</taxon>
    </lineage>
</organism>
<sequence>MHKFWMPSSLLATIARLPTCTPNLEAVSVLVEAGFKAEDAGQNQEIDAALKSLPRLREVHFGVGRRVGFDFESATRQRLPLVSDAGLLRFSTMDSGGSTHPLAVFSN</sequence>
<evidence type="ECO:0000313" key="1">
    <source>
        <dbReference type="EMBL" id="KAJ7660471.1"/>
    </source>
</evidence>
<keyword evidence="2" id="KW-1185">Reference proteome</keyword>
<accession>A0AAD7CRG6</accession>
<gene>
    <name evidence="1" type="ORF">B0H17DRAFT_1095259</name>
</gene>
<reference evidence="1" key="1">
    <citation type="submission" date="2023-03" db="EMBL/GenBank/DDBJ databases">
        <title>Massive genome expansion in bonnet fungi (Mycena s.s.) driven by repeated elements and novel gene families across ecological guilds.</title>
        <authorList>
            <consortium name="Lawrence Berkeley National Laboratory"/>
            <person name="Harder C.B."/>
            <person name="Miyauchi S."/>
            <person name="Viragh M."/>
            <person name="Kuo A."/>
            <person name="Thoen E."/>
            <person name="Andreopoulos B."/>
            <person name="Lu D."/>
            <person name="Skrede I."/>
            <person name="Drula E."/>
            <person name="Henrissat B."/>
            <person name="Morin E."/>
            <person name="Kohler A."/>
            <person name="Barry K."/>
            <person name="LaButti K."/>
            <person name="Morin E."/>
            <person name="Salamov A."/>
            <person name="Lipzen A."/>
            <person name="Mereny Z."/>
            <person name="Hegedus B."/>
            <person name="Baldrian P."/>
            <person name="Stursova M."/>
            <person name="Weitz H."/>
            <person name="Taylor A."/>
            <person name="Grigoriev I.V."/>
            <person name="Nagy L.G."/>
            <person name="Martin F."/>
            <person name="Kauserud H."/>
        </authorList>
    </citation>
    <scope>NUCLEOTIDE SEQUENCE</scope>
    <source>
        <strain evidence="1">CBHHK067</strain>
    </source>
</reference>
<name>A0AAD7CRG6_MYCRO</name>